<organism evidence="7 8">
    <name type="scientific">Syntrophorhabdus aromaticivorans</name>
    <dbReference type="NCBI Taxonomy" id="328301"/>
    <lineage>
        <taxon>Bacteria</taxon>
        <taxon>Pseudomonadati</taxon>
        <taxon>Thermodesulfobacteriota</taxon>
        <taxon>Syntrophorhabdia</taxon>
        <taxon>Syntrophorhabdales</taxon>
        <taxon>Syntrophorhabdaceae</taxon>
        <taxon>Syntrophorhabdus</taxon>
    </lineage>
</organism>
<evidence type="ECO:0000313" key="8">
    <source>
        <dbReference type="Proteomes" id="UP000777265"/>
    </source>
</evidence>
<dbReference type="NCBIfam" id="TIGR00241">
    <property type="entry name" value="CoA_E_activ"/>
    <property type="match status" value="2"/>
</dbReference>
<dbReference type="GO" id="GO:0051536">
    <property type="term" value="F:iron-sulfur cluster binding"/>
    <property type="evidence" value="ECO:0007669"/>
    <property type="project" value="UniProtKB-KW"/>
</dbReference>
<name>A0A971M3A1_9BACT</name>
<evidence type="ECO:0000256" key="1">
    <source>
        <dbReference type="ARBA" id="ARBA00001966"/>
    </source>
</evidence>
<evidence type="ECO:0000259" key="5">
    <source>
        <dbReference type="Pfam" id="PF01869"/>
    </source>
</evidence>
<dbReference type="Pfam" id="PF01869">
    <property type="entry name" value="BcrAD_BadFG"/>
    <property type="match status" value="2"/>
</dbReference>
<dbReference type="InterPro" id="IPR002731">
    <property type="entry name" value="ATPase_BadF"/>
</dbReference>
<evidence type="ECO:0000256" key="3">
    <source>
        <dbReference type="ARBA" id="ARBA00023004"/>
    </source>
</evidence>
<dbReference type="Pfam" id="PF09989">
    <property type="entry name" value="DUF2229"/>
    <property type="match status" value="1"/>
</dbReference>
<dbReference type="PANTHER" id="PTHR32329">
    <property type="entry name" value="BIFUNCTIONAL PROTEIN [INCLUDES 2-HYDROXYACYL-COA DEHYDRATASE (N-TER) AND ITS ACTIVATOR DOMAIN (C_TERM)-RELATED"/>
    <property type="match status" value="1"/>
</dbReference>
<dbReference type="Gene3D" id="3.30.420.40">
    <property type="match status" value="4"/>
</dbReference>
<dbReference type="InterPro" id="IPR043129">
    <property type="entry name" value="ATPase_NBD"/>
</dbReference>
<accession>A0A971M3A1</accession>
<proteinExistence type="predicted"/>
<dbReference type="CDD" id="cd24035">
    <property type="entry name" value="ASKHA_NBD_O66634-like_rpt2"/>
    <property type="match status" value="1"/>
</dbReference>
<reference evidence="7" key="1">
    <citation type="journal article" date="2020" name="Biotechnol. Biofuels">
        <title>New insights from the biogas microbiome by comprehensive genome-resolved metagenomics of nearly 1600 species originating from multiple anaerobic digesters.</title>
        <authorList>
            <person name="Campanaro S."/>
            <person name="Treu L."/>
            <person name="Rodriguez-R L.M."/>
            <person name="Kovalovszki A."/>
            <person name="Ziels R.M."/>
            <person name="Maus I."/>
            <person name="Zhu X."/>
            <person name="Kougias P.G."/>
            <person name="Basile A."/>
            <person name="Luo G."/>
            <person name="Schluter A."/>
            <person name="Konstantinidis K.T."/>
            <person name="Angelidaki I."/>
        </authorList>
    </citation>
    <scope>NUCLEOTIDE SEQUENCE</scope>
    <source>
        <strain evidence="7">AS06rmzACSIP_7</strain>
    </source>
</reference>
<dbReference type="InterPro" id="IPR008275">
    <property type="entry name" value="CoA_E_activase_dom"/>
</dbReference>
<dbReference type="CDD" id="cd24034">
    <property type="entry name" value="ASKHA_NBD_O66634-like_rpt1"/>
    <property type="match status" value="1"/>
</dbReference>
<dbReference type="SUPFAM" id="SSF53067">
    <property type="entry name" value="Actin-like ATPase domain"/>
    <property type="match status" value="2"/>
</dbReference>
<evidence type="ECO:0000256" key="2">
    <source>
        <dbReference type="ARBA" id="ARBA00022723"/>
    </source>
</evidence>
<keyword evidence="2" id="KW-0479">Metal-binding</keyword>
<dbReference type="InterPro" id="IPR018709">
    <property type="entry name" value="CoA_activase_DUF2229"/>
</dbReference>
<gene>
    <name evidence="7" type="ORF">GXY80_05820</name>
</gene>
<evidence type="ECO:0000313" key="7">
    <source>
        <dbReference type="EMBL" id="NLW34988.1"/>
    </source>
</evidence>
<dbReference type="Proteomes" id="UP000777265">
    <property type="component" value="Unassembled WGS sequence"/>
</dbReference>
<feature type="domain" description="ATPase BadF/BadG/BcrA/BcrD type" evidence="5">
    <location>
        <begin position="315"/>
        <end position="567"/>
    </location>
</feature>
<evidence type="ECO:0000256" key="4">
    <source>
        <dbReference type="ARBA" id="ARBA00023014"/>
    </source>
</evidence>
<feature type="domain" description="DUF2229" evidence="6">
    <location>
        <begin position="660"/>
        <end position="876"/>
    </location>
</feature>
<keyword evidence="3" id="KW-0408">Iron</keyword>
<dbReference type="EMBL" id="JAAYEE010000098">
    <property type="protein sequence ID" value="NLW34988.1"/>
    <property type="molecule type" value="Genomic_DNA"/>
</dbReference>
<keyword evidence="4" id="KW-0411">Iron-sulfur</keyword>
<dbReference type="GO" id="GO:0046872">
    <property type="term" value="F:metal ion binding"/>
    <property type="evidence" value="ECO:0007669"/>
    <property type="project" value="UniProtKB-KW"/>
</dbReference>
<comment type="cofactor">
    <cofactor evidence="1">
        <name>[4Fe-4S] cluster</name>
        <dbReference type="ChEBI" id="CHEBI:49883"/>
    </cofactor>
</comment>
<dbReference type="Gene3D" id="3.40.50.11900">
    <property type="match status" value="1"/>
</dbReference>
<feature type="domain" description="ATPase BadF/BadG/BcrA/BcrD type" evidence="5">
    <location>
        <begin position="4"/>
        <end position="256"/>
    </location>
</feature>
<dbReference type="InterPro" id="IPR051805">
    <property type="entry name" value="Dehydratase_Activator_Redct"/>
</dbReference>
<comment type="caution">
    <text evidence="7">The sequence shown here is derived from an EMBL/GenBank/DDBJ whole genome shotgun (WGS) entry which is preliminary data.</text>
</comment>
<protein>
    <submittedName>
        <fullName evidence="7">CoA activase</fullName>
    </submittedName>
</protein>
<evidence type="ECO:0000259" key="6">
    <source>
        <dbReference type="Pfam" id="PF09989"/>
    </source>
</evidence>
<sequence length="1384" mass="153422">MHRIGIDIGSISVSVIIMDSKDNILESRYIRHRGRPFQVGRDILEELSGQTEIEFVAATGTGAREFAFLVGASFVNEIVALAKGFSHLYPDVESVIDIGGEDSKLIMLEKGEKDSGLRVKDFSMNALCAAGTGSFLDQQASRLCFSIEEFSEIALKSTNPPRIAGRCTVFAKSDMIHLQQIATPDYEIVAGLCYALARNFKGNIAKGKDVRHPVAFVGGVAANAGMRRALKDVFSLGDGQFFVPEHFTAMGAIGAVYAVLDKPDLKTAFCGLRRLDEYLAAEYSQEAHEPLEISPKNMHIPYDMKTVSERTTVYLGVDVGSISTNLVVIDKDRNVLAKRYLMTEGRPLEAVKRGLAEIGAEIGDMIDIAGAGTTGSGRYLTADFIGADIVRNEITAQAEAAIAIDSEVDTVFEIGGQDSKYISVDNGVIVDFEMNKACAAGTGSFLEEQAERLGISIKEEFGALALSSKKPVRMGERCTVFIESDLVHHQQRGARTDDIVSGLSYSIVTNYLNKVVGDRRVGSKIFFQGGTAFNKGVVAAFEKTLSRPISVPPHHDVTGAIGVAILAMKEKTWNKSTFKGFDLSKRPYDIETFECKGCENLCEIRRVTVENETPLYYGSRCEKYDVVRRSGKKDIRDLFKVRNELLNTVYDRSVDGEPLGVPKILNMHELLPFWKAFLTELGFSLIFSDPTNKKTIREGVENIIVETCFPIKLTHGHILNVIKKGAKRLFIPSVINLRRPSGNVPNTFACPYAQTIPYTAKASIDFQAMGVTVHTPVVYFGRGREVAEQNLIAFGKKMGRSKKAVQKALALATEAQDTFYRETARIGQEALSSLPNGSRAMVIIGRPYNSADPGANLNIHKKLMDLGVMPVPIDMLPGIEDVEGDDDLEHMYWGYGQKILRAAKAIKDRDDLHGIYITSFGCGPDSFIAHFFKRAIAGKPFLQLEIDEHSADAGIVTRLEAFLDSIKNARAKGKTGESPAVVFGKKGESRRVYIPYMSDHAFGLASAFKASGVDAVVMDESDADTVYWGRKYTTGKECYPCILTTGDMVKTVKKGDFEPDRSAFFMPSGNGPCRFGQYHRFHRMVLDEVGFANVPIYSPNQDHRLYKDLNILGGEFSRLGWRAIVATDLLIKMLHAVRPHEVRKGDTEKAYREAIETVSATILAGSDDGMTDTLHSAVKRFLGVERTSKKRPVVGIVGEVYVRSNRFANSNVIKKVEEFGGEVWLAPITEWISYVNYISRSQRSMSHVKLSNRLKLMLTQYMQNREEHRIEHCFKGHLRYAEEPRMEEVLRKASPYLHVSFEGEAILTVGKTIDFIDKGASGIINTMPFTCMPGNISSAIMRIIQKKYHVPIINLAYDGQGLTNISARLEAFMYQVKEYWENHE</sequence>
<dbReference type="PANTHER" id="PTHR32329:SF7">
    <property type="entry name" value="ACTIVATOR OF 2-HYDROXYACYL-COA-HYDRATASE"/>
    <property type="match status" value="1"/>
</dbReference>
<reference evidence="7" key="2">
    <citation type="submission" date="2020-01" db="EMBL/GenBank/DDBJ databases">
        <authorList>
            <person name="Campanaro S."/>
        </authorList>
    </citation>
    <scope>NUCLEOTIDE SEQUENCE</scope>
    <source>
        <strain evidence="7">AS06rmzACSIP_7</strain>
    </source>
</reference>